<gene>
    <name evidence="1" type="ORF">ANE_LOCUS13182</name>
</gene>
<dbReference type="EMBL" id="CABITT030000004">
    <property type="protein sequence ID" value="VVB02738.1"/>
    <property type="molecule type" value="Genomic_DNA"/>
</dbReference>
<proteinExistence type="predicted"/>
<accession>A0A565BN15</accession>
<keyword evidence="2" id="KW-1185">Reference proteome</keyword>
<sequence>MADIGNFRVRFATKPNEYLDIVDAKAAMLKHAFSRAEPWRTDRAFRRYESFRRKQRVCR</sequence>
<comment type="caution">
    <text evidence="1">The sequence shown here is derived from an EMBL/GenBank/DDBJ whole genome shotgun (WGS) entry which is preliminary data.</text>
</comment>
<evidence type="ECO:0000313" key="2">
    <source>
        <dbReference type="Proteomes" id="UP000489600"/>
    </source>
</evidence>
<dbReference type="Proteomes" id="UP000489600">
    <property type="component" value="Unassembled WGS sequence"/>
</dbReference>
<organism evidence="1 2">
    <name type="scientific">Arabis nemorensis</name>
    <dbReference type="NCBI Taxonomy" id="586526"/>
    <lineage>
        <taxon>Eukaryota</taxon>
        <taxon>Viridiplantae</taxon>
        <taxon>Streptophyta</taxon>
        <taxon>Embryophyta</taxon>
        <taxon>Tracheophyta</taxon>
        <taxon>Spermatophyta</taxon>
        <taxon>Magnoliopsida</taxon>
        <taxon>eudicotyledons</taxon>
        <taxon>Gunneridae</taxon>
        <taxon>Pentapetalae</taxon>
        <taxon>rosids</taxon>
        <taxon>malvids</taxon>
        <taxon>Brassicales</taxon>
        <taxon>Brassicaceae</taxon>
        <taxon>Arabideae</taxon>
        <taxon>Arabis</taxon>
    </lineage>
</organism>
<name>A0A565BN15_9BRAS</name>
<reference evidence="1" key="1">
    <citation type="submission" date="2019-07" db="EMBL/GenBank/DDBJ databases">
        <authorList>
            <person name="Dittberner H."/>
        </authorList>
    </citation>
    <scope>NUCLEOTIDE SEQUENCE [LARGE SCALE GENOMIC DNA]</scope>
</reference>
<protein>
    <submittedName>
        <fullName evidence="1">Uncharacterized protein</fullName>
    </submittedName>
</protein>
<dbReference type="AlphaFoldDB" id="A0A565BN15"/>
<evidence type="ECO:0000313" key="1">
    <source>
        <dbReference type="EMBL" id="VVB02738.1"/>
    </source>
</evidence>